<comment type="caution">
    <text evidence="2">The sequence shown here is derived from an EMBL/GenBank/DDBJ whole genome shotgun (WGS) entry which is preliminary data.</text>
</comment>
<proteinExistence type="predicted"/>
<dbReference type="Proteomes" id="UP001189429">
    <property type="component" value="Unassembled WGS sequence"/>
</dbReference>
<reference evidence="2" key="1">
    <citation type="submission" date="2023-10" db="EMBL/GenBank/DDBJ databases">
        <authorList>
            <person name="Chen Y."/>
            <person name="Shah S."/>
            <person name="Dougan E. K."/>
            <person name="Thang M."/>
            <person name="Chan C."/>
        </authorList>
    </citation>
    <scope>NUCLEOTIDE SEQUENCE [LARGE SCALE GENOMIC DNA]</scope>
</reference>
<dbReference type="EMBL" id="CAUYUJ010018281">
    <property type="protein sequence ID" value="CAK0882199.1"/>
    <property type="molecule type" value="Genomic_DNA"/>
</dbReference>
<evidence type="ECO:0000256" key="1">
    <source>
        <dbReference type="SAM" id="MobiDB-lite"/>
    </source>
</evidence>
<evidence type="ECO:0008006" key="4">
    <source>
        <dbReference type="Google" id="ProtNLM"/>
    </source>
</evidence>
<sequence>MAEADSAAVRAVQREADVLQEHVQGLRDECAKVRPSAAAERDESARLAEVWERDQ</sequence>
<name>A0ABN9WAQ7_9DINO</name>
<protein>
    <recommendedName>
        <fullName evidence="4">Tubulin-specific chaperone A</fullName>
    </recommendedName>
</protein>
<organism evidence="2 3">
    <name type="scientific">Prorocentrum cordatum</name>
    <dbReference type="NCBI Taxonomy" id="2364126"/>
    <lineage>
        <taxon>Eukaryota</taxon>
        <taxon>Sar</taxon>
        <taxon>Alveolata</taxon>
        <taxon>Dinophyceae</taxon>
        <taxon>Prorocentrales</taxon>
        <taxon>Prorocentraceae</taxon>
        <taxon>Prorocentrum</taxon>
    </lineage>
</organism>
<gene>
    <name evidence="2" type="ORF">PCOR1329_LOCUS64788</name>
</gene>
<feature type="region of interest" description="Disordered" evidence="1">
    <location>
        <begin position="34"/>
        <end position="55"/>
    </location>
</feature>
<accession>A0ABN9WAQ7</accession>
<evidence type="ECO:0000313" key="2">
    <source>
        <dbReference type="EMBL" id="CAK0882199.1"/>
    </source>
</evidence>
<evidence type="ECO:0000313" key="3">
    <source>
        <dbReference type="Proteomes" id="UP001189429"/>
    </source>
</evidence>
<keyword evidence="3" id="KW-1185">Reference proteome</keyword>
<feature type="compositionally biased region" description="Basic and acidic residues" evidence="1">
    <location>
        <begin position="39"/>
        <end position="55"/>
    </location>
</feature>